<evidence type="ECO:0000313" key="1">
    <source>
        <dbReference type="EMBL" id="CAI9945120.1"/>
    </source>
</evidence>
<protein>
    <submittedName>
        <fullName evidence="2">Hypothetical_protein</fullName>
    </submittedName>
</protein>
<reference evidence="2 3" key="2">
    <citation type="submission" date="2024-07" db="EMBL/GenBank/DDBJ databases">
        <authorList>
            <person name="Akdeniz Z."/>
        </authorList>
    </citation>
    <scope>NUCLEOTIDE SEQUENCE [LARGE SCALE GENOMIC DNA]</scope>
</reference>
<dbReference type="AlphaFoldDB" id="A0AA86PRR1"/>
<reference evidence="1" key="1">
    <citation type="submission" date="2023-06" db="EMBL/GenBank/DDBJ databases">
        <authorList>
            <person name="Kurt Z."/>
        </authorList>
    </citation>
    <scope>NUCLEOTIDE SEQUENCE</scope>
</reference>
<organism evidence="1">
    <name type="scientific">Hexamita inflata</name>
    <dbReference type="NCBI Taxonomy" id="28002"/>
    <lineage>
        <taxon>Eukaryota</taxon>
        <taxon>Metamonada</taxon>
        <taxon>Diplomonadida</taxon>
        <taxon>Hexamitidae</taxon>
        <taxon>Hexamitinae</taxon>
        <taxon>Hexamita</taxon>
    </lineage>
</organism>
<dbReference type="EMBL" id="CAXDID020000659">
    <property type="protein sequence ID" value="CAL6108896.1"/>
    <property type="molecule type" value="Genomic_DNA"/>
</dbReference>
<gene>
    <name evidence="1" type="ORF">HINF_LOCUS32765</name>
    <name evidence="2" type="ORF">HINF_LOCUS75185</name>
</gene>
<evidence type="ECO:0000313" key="3">
    <source>
        <dbReference type="Proteomes" id="UP001642409"/>
    </source>
</evidence>
<evidence type="ECO:0000313" key="2">
    <source>
        <dbReference type="EMBL" id="CAL6108896.1"/>
    </source>
</evidence>
<comment type="caution">
    <text evidence="1">The sequence shown here is derived from an EMBL/GenBank/DDBJ whole genome shotgun (WGS) entry which is preliminary data.</text>
</comment>
<dbReference type="EMBL" id="CATOUU010000738">
    <property type="protein sequence ID" value="CAI9945120.1"/>
    <property type="molecule type" value="Genomic_DNA"/>
</dbReference>
<keyword evidence="3" id="KW-1185">Reference proteome</keyword>
<accession>A0AA86PRR1</accession>
<proteinExistence type="predicted"/>
<dbReference type="Proteomes" id="UP001642409">
    <property type="component" value="Unassembled WGS sequence"/>
</dbReference>
<name>A0AA86PRR1_9EUKA</name>
<sequence length="102" mass="10684">MIQAGSSCVIGSFMGIVLMNSRTRALHSCLNSCILATVGQSQCASFRSSQLISSTPMATILSVLGSILLSLNLDMLSLFTKNAAVCPQQNMSGCLIGIGFLH</sequence>